<accession>A0A1F6CD86</accession>
<evidence type="ECO:0000313" key="1">
    <source>
        <dbReference type="EMBL" id="OGG46971.1"/>
    </source>
</evidence>
<comment type="caution">
    <text evidence="1">The sequence shown here is derived from an EMBL/GenBank/DDBJ whole genome shotgun (WGS) entry which is preliminary data.</text>
</comment>
<dbReference type="Proteomes" id="UP000178606">
    <property type="component" value="Unassembled WGS sequence"/>
</dbReference>
<gene>
    <name evidence="1" type="ORF">A3F84_29415</name>
</gene>
<organism evidence="1 2">
    <name type="scientific">Handelsmanbacteria sp. (strain RIFCSPLOWO2_12_FULL_64_10)</name>
    <dbReference type="NCBI Taxonomy" id="1817868"/>
    <lineage>
        <taxon>Bacteria</taxon>
        <taxon>Candidatus Handelsmaniibacteriota</taxon>
    </lineage>
</organism>
<evidence type="ECO:0000313" key="2">
    <source>
        <dbReference type="Proteomes" id="UP000178606"/>
    </source>
</evidence>
<protein>
    <submittedName>
        <fullName evidence="1">Uncharacterized protein</fullName>
    </submittedName>
</protein>
<dbReference type="EMBL" id="MFKF01000278">
    <property type="protein sequence ID" value="OGG46971.1"/>
    <property type="molecule type" value="Genomic_DNA"/>
</dbReference>
<sequence length="88" mass="8851">MRRWVAAGDADPRTVPSHAAADCYPTAAVDDGAFFSGGGAIAHQDVAAVDHAPADRRTAGPIFPAAHSHATPDVDAEAVAATAHHADG</sequence>
<proteinExistence type="predicted"/>
<dbReference type="AlphaFoldDB" id="A0A1F6CD86"/>
<reference evidence="1 2" key="1">
    <citation type="journal article" date="2016" name="Nat. Commun.">
        <title>Thousands of microbial genomes shed light on interconnected biogeochemical processes in an aquifer system.</title>
        <authorList>
            <person name="Anantharaman K."/>
            <person name="Brown C.T."/>
            <person name="Hug L.A."/>
            <person name="Sharon I."/>
            <person name="Castelle C.J."/>
            <person name="Probst A.J."/>
            <person name="Thomas B.C."/>
            <person name="Singh A."/>
            <person name="Wilkins M.J."/>
            <person name="Karaoz U."/>
            <person name="Brodie E.L."/>
            <person name="Williams K.H."/>
            <person name="Hubbard S.S."/>
            <person name="Banfield J.F."/>
        </authorList>
    </citation>
    <scope>NUCLEOTIDE SEQUENCE [LARGE SCALE GENOMIC DNA]</scope>
    <source>
        <strain evidence="2">RIFCSPLOWO2_12_FULL_64_10</strain>
    </source>
</reference>
<name>A0A1F6CD86_HANXR</name>